<protein>
    <submittedName>
        <fullName evidence="2">Uncharacterized protein</fullName>
    </submittedName>
</protein>
<gene>
    <name evidence="2" type="ORF">APHIGO_LOCUS3257</name>
</gene>
<feature type="region of interest" description="Disordered" evidence="1">
    <location>
        <begin position="19"/>
        <end position="46"/>
    </location>
</feature>
<name>A0A9P0NFL4_APHGO</name>
<sequence>MTVYLICSALLCVRDDHGCRDQSRKSEPVLGCGEQRPRRRDAETRPAAYRGCRSACCRPGLPTFPSLVHSHKRSPPPPPQPPPPTREFPLYHPSPPHPSTRDRRQQTLLCEILHDIYVLQTIDFQKKL</sequence>
<feature type="region of interest" description="Disordered" evidence="1">
    <location>
        <begin position="67"/>
        <end position="105"/>
    </location>
</feature>
<dbReference type="EMBL" id="OU899034">
    <property type="protein sequence ID" value="CAH1715659.1"/>
    <property type="molecule type" value="Genomic_DNA"/>
</dbReference>
<reference evidence="2" key="1">
    <citation type="submission" date="2022-02" db="EMBL/GenBank/DDBJ databases">
        <authorList>
            <person name="King R."/>
        </authorList>
    </citation>
    <scope>NUCLEOTIDE SEQUENCE</scope>
</reference>
<dbReference type="Proteomes" id="UP001154329">
    <property type="component" value="Chromosome 1"/>
</dbReference>
<accession>A0A9P0NFL4</accession>
<evidence type="ECO:0000256" key="1">
    <source>
        <dbReference type="SAM" id="MobiDB-lite"/>
    </source>
</evidence>
<feature type="compositionally biased region" description="Pro residues" evidence="1">
    <location>
        <begin position="75"/>
        <end position="98"/>
    </location>
</feature>
<dbReference type="AlphaFoldDB" id="A0A9P0NFL4"/>
<organism evidence="2 3">
    <name type="scientific">Aphis gossypii</name>
    <name type="common">Cotton aphid</name>
    <dbReference type="NCBI Taxonomy" id="80765"/>
    <lineage>
        <taxon>Eukaryota</taxon>
        <taxon>Metazoa</taxon>
        <taxon>Ecdysozoa</taxon>
        <taxon>Arthropoda</taxon>
        <taxon>Hexapoda</taxon>
        <taxon>Insecta</taxon>
        <taxon>Pterygota</taxon>
        <taxon>Neoptera</taxon>
        <taxon>Paraneoptera</taxon>
        <taxon>Hemiptera</taxon>
        <taxon>Sternorrhyncha</taxon>
        <taxon>Aphidomorpha</taxon>
        <taxon>Aphidoidea</taxon>
        <taxon>Aphididae</taxon>
        <taxon>Aphidini</taxon>
        <taxon>Aphis</taxon>
        <taxon>Aphis</taxon>
    </lineage>
</organism>
<proteinExistence type="predicted"/>
<keyword evidence="3" id="KW-1185">Reference proteome</keyword>
<evidence type="ECO:0000313" key="3">
    <source>
        <dbReference type="Proteomes" id="UP001154329"/>
    </source>
</evidence>
<evidence type="ECO:0000313" key="2">
    <source>
        <dbReference type="EMBL" id="CAH1715659.1"/>
    </source>
</evidence>
<reference evidence="2" key="2">
    <citation type="submission" date="2022-10" db="EMBL/GenBank/DDBJ databases">
        <authorList>
            <consortium name="ENA_rothamsted_submissions"/>
            <consortium name="culmorum"/>
            <person name="King R."/>
        </authorList>
    </citation>
    <scope>NUCLEOTIDE SEQUENCE</scope>
</reference>